<sequence>MNKILAKYTELSDEILSDEDYDANEGSNTFNSFEATKKRKCEISSTNDKNNNDQATLSTLISSSPKNNRNAQNATSHVTVSLLHDIDAQFINYFVISPTIRRNVNAPNLAEQSHASSLSNIISASNANALHVGNTLQYDSNSMRVHHIDEIGIVNQIKISKYDLVFM</sequence>
<reference evidence="1" key="1">
    <citation type="submission" date="2021-06" db="EMBL/GenBank/DDBJ databases">
        <authorList>
            <person name="Kallberg Y."/>
            <person name="Tangrot J."/>
            <person name="Rosling A."/>
        </authorList>
    </citation>
    <scope>NUCLEOTIDE SEQUENCE</scope>
    <source>
        <strain evidence="1">MA461A</strain>
    </source>
</reference>
<evidence type="ECO:0000313" key="2">
    <source>
        <dbReference type="Proteomes" id="UP000789920"/>
    </source>
</evidence>
<gene>
    <name evidence="1" type="ORF">RPERSI_LOCUS5429</name>
</gene>
<dbReference type="Proteomes" id="UP000789920">
    <property type="component" value="Unassembled WGS sequence"/>
</dbReference>
<comment type="caution">
    <text evidence="1">The sequence shown here is derived from an EMBL/GenBank/DDBJ whole genome shotgun (WGS) entry which is preliminary data.</text>
</comment>
<feature type="non-terminal residue" evidence="1">
    <location>
        <position position="167"/>
    </location>
</feature>
<accession>A0ACA9MGW7</accession>
<name>A0ACA9MGW7_9GLOM</name>
<protein>
    <submittedName>
        <fullName evidence="1">1668_t:CDS:1</fullName>
    </submittedName>
</protein>
<evidence type="ECO:0000313" key="1">
    <source>
        <dbReference type="EMBL" id="CAG8588268.1"/>
    </source>
</evidence>
<proteinExistence type="predicted"/>
<organism evidence="1 2">
    <name type="scientific">Racocetra persica</name>
    <dbReference type="NCBI Taxonomy" id="160502"/>
    <lineage>
        <taxon>Eukaryota</taxon>
        <taxon>Fungi</taxon>
        <taxon>Fungi incertae sedis</taxon>
        <taxon>Mucoromycota</taxon>
        <taxon>Glomeromycotina</taxon>
        <taxon>Glomeromycetes</taxon>
        <taxon>Diversisporales</taxon>
        <taxon>Gigasporaceae</taxon>
        <taxon>Racocetra</taxon>
    </lineage>
</organism>
<dbReference type="EMBL" id="CAJVQC010008105">
    <property type="protein sequence ID" value="CAG8588268.1"/>
    <property type="molecule type" value="Genomic_DNA"/>
</dbReference>
<keyword evidence="2" id="KW-1185">Reference proteome</keyword>